<sequence>MCVSSRQGRKASVWRDEVYEQDDDEELEERLPPTSSKDSHATPSYFSTAHATHTTELYKSNMLVWRGCLGGYFYIFQPKLLVYRWTAGGLLDGWLLLDAEHNSMKT</sequence>
<organism evidence="2 3">
    <name type="scientific">Portunus trituberculatus</name>
    <name type="common">Swimming crab</name>
    <name type="synonym">Neptunus trituberculatus</name>
    <dbReference type="NCBI Taxonomy" id="210409"/>
    <lineage>
        <taxon>Eukaryota</taxon>
        <taxon>Metazoa</taxon>
        <taxon>Ecdysozoa</taxon>
        <taxon>Arthropoda</taxon>
        <taxon>Crustacea</taxon>
        <taxon>Multicrustacea</taxon>
        <taxon>Malacostraca</taxon>
        <taxon>Eumalacostraca</taxon>
        <taxon>Eucarida</taxon>
        <taxon>Decapoda</taxon>
        <taxon>Pleocyemata</taxon>
        <taxon>Brachyura</taxon>
        <taxon>Eubrachyura</taxon>
        <taxon>Portunoidea</taxon>
        <taxon>Portunidae</taxon>
        <taxon>Portuninae</taxon>
        <taxon>Portunus</taxon>
    </lineage>
</organism>
<dbReference type="Proteomes" id="UP000324222">
    <property type="component" value="Unassembled WGS sequence"/>
</dbReference>
<dbReference type="AlphaFoldDB" id="A0A5B7DC12"/>
<evidence type="ECO:0000313" key="3">
    <source>
        <dbReference type="Proteomes" id="UP000324222"/>
    </source>
</evidence>
<gene>
    <name evidence="2" type="ORF">E2C01_011662</name>
</gene>
<name>A0A5B7DC12_PORTR</name>
<comment type="caution">
    <text evidence="2">The sequence shown here is derived from an EMBL/GenBank/DDBJ whole genome shotgun (WGS) entry which is preliminary data.</text>
</comment>
<accession>A0A5B7DC12</accession>
<dbReference type="EMBL" id="VSRR010000709">
    <property type="protein sequence ID" value="MPC18769.1"/>
    <property type="molecule type" value="Genomic_DNA"/>
</dbReference>
<reference evidence="2 3" key="1">
    <citation type="submission" date="2019-05" db="EMBL/GenBank/DDBJ databases">
        <title>Another draft genome of Portunus trituberculatus and its Hox gene families provides insights of decapod evolution.</title>
        <authorList>
            <person name="Jeong J.-H."/>
            <person name="Song I."/>
            <person name="Kim S."/>
            <person name="Choi T."/>
            <person name="Kim D."/>
            <person name="Ryu S."/>
            <person name="Kim W."/>
        </authorList>
    </citation>
    <scope>NUCLEOTIDE SEQUENCE [LARGE SCALE GENOMIC DNA]</scope>
    <source>
        <tissue evidence="2">Muscle</tissue>
    </source>
</reference>
<proteinExistence type="predicted"/>
<keyword evidence="3" id="KW-1185">Reference proteome</keyword>
<evidence type="ECO:0000313" key="2">
    <source>
        <dbReference type="EMBL" id="MPC18769.1"/>
    </source>
</evidence>
<feature type="compositionally biased region" description="Acidic residues" evidence="1">
    <location>
        <begin position="19"/>
        <end position="28"/>
    </location>
</feature>
<feature type="compositionally biased region" description="Polar residues" evidence="1">
    <location>
        <begin position="33"/>
        <end position="44"/>
    </location>
</feature>
<evidence type="ECO:0000256" key="1">
    <source>
        <dbReference type="SAM" id="MobiDB-lite"/>
    </source>
</evidence>
<protein>
    <submittedName>
        <fullName evidence="2">Uncharacterized protein</fullName>
    </submittedName>
</protein>
<feature type="region of interest" description="Disordered" evidence="1">
    <location>
        <begin position="17"/>
        <end position="44"/>
    </location>
</feature>